<dbReference type="PROSITE" id="PS51007">
    <property type="entry name" value="CYTC"/>
    <property type="match status" value="2"/>
</dbReference>
<evidence type="ECO:0000313" key="12">
    <source>
        <dbReference type="Proteomes" id="UP000266313"/>
    </source>
</evidence>
<evidence type="ECO:0000256" key="5">
    <source>
        <dbReference type="ARBA" id="ARBA00022764"/>
    </source>
</evidence>
<evidence type="ECO:0000256" key="4">
    <source>
        <dbReference type="ARBA" id="ARBA00022729"/>
    </source>
</evidence>
<evidence type="ECO:0000256" key="7">
    <source>
        <dbReference type="ARBA" id="ARBA00023004"/>
    </source>
</evidence>
<keyword evidence="11" id="KW-0575">Peroxidase</keyword>
<dbReference type="Proteomes" id="UP000266313">
    <property type="component" value="Chromosome"/>
</dbReference>
<gene>
    <name evidence="11" type="ORF">sS8_4210</name>
</gene>
<dbReference type="InterPro" id="IPR051395">
    <property type="entry name" value="Cytochrome_c_Peroxidase/MauG"/>
</dbReference>
<dbReference type="SUPFAM" id="SSF46626">
    <property type="entry name" value="Cytochrome c"/>
    <property type="match status" value="2"/>
</dbReference>
<dbReference type="AlphaFoldDB" id="A0A250KWW1"/>
<feature type="binding site" description="axial binding residue" evidence="9">
    <location>
        <position position="28"/>
    </location>
    <ligand>
        <name>heme c</name>
        <dbReference type="ChEBI" id="CHEBI:61717"/>
        <label>1</label>
    </ligand>
    <ligandPart>
        <name>Fe</name>
        <dbReference type="ChEBI" id="CHEBI:18248"/>
    </ligandPart>
</feature>
<name>A0A250KWW1_9GAMM</name>
<keyword evidence="2 8" id="KW-0349">Heme</keyword>
<keyword evidence="3 9" id="KW-0479">Metal-binding</keyword>
<dbReference type="KEGG" id="mmai:sS8_4210"/>
<dbReference type="PANTHER" id="PTHR30600:SF10">
    <property type="entry name" value="BLL6722 PROTEIN"/>
    <property type="match status" value="1"/>
</dbReference>
<accession>A0A250KWW1</accession>
<dbReference type="InterPro" id="IPR009056">
    <property type="entry name" value="Cyt_c-like_dom"/>
</dbReference>
<feature type="binding site" description="covalent" evidence="8">
    <location>
        <position position="176"/>
    </location>
    <ligand>
        <name>heme c</name>
        <dbReference type="ChEBI" id="CHEBI:61717"/>
        <label>2</label>
    </ligand>
</feature>
<comment type="subcellular location">
    <subcellularLocation>
        <location evidence="1">Periplasm</location>
    </subcellularLocation>
</comment>
<feature type="binding site" description="covalent" evidence="8">
    <location>
        <position position="27"/>
    </location>
    <ligand>
        <name>heme c</name>
        <dbReference type="ChEBI" id="CHEBI:61717"/>
        <label>1</label>
    </ligand>
</feature>
<dbReference type="GO" id="GO:0042597">
    <property type="term" value="C:periplasmic space"/>
    <property type="evidence" value="ECO:0007669"/>
    <property type="project" value="UniProtKB-SubCell"/>
</dbReference>
<dbReference type="InterPro" id="IPR036909">
    <property type="entry name" value="Cyt_c-like_dom_sf"/>
</dbReference>
<dbReference type="GO" id="GO:0020037">
    <property type="term" value="F:heme binding"/>
    <property type="evidence" value="ECO:0007669"/>
    <property type="project" value="InterPro"/>
</dbReference>
<feature type="binding site" description="covalent" evidence="8">
    <location>
        <position position="173"/>
    </location>
    <ligand>
        <name>heme c</name>
        <dbReference type="ChEBI" id="CHEBI:61717"/>
        <label>2</label>
    </ligand>
</feature>
<keyword evidence="6" id="KW-0560">Oxidoreductase</keyword>
<proteinExistence type="predicted"/>
<feature type="binding site" description="covalent" evidence="8">
    <location>
        <position position="24"/>
    </location>
    <ligand>
        <name>heme c</name>
        <dbReference type="ChEBI" id="CHEBI:61717"/>
        <label>1</label>
    </ligand>
</feature>
<evidence type="ECO:0000256" key="9">
    <source>
        <dbReference type="PIRSR" id="PIRSR000294-2"/>
    </source>
</evidence>
<dbReference type="GO" id="GO:0046872">
    <property type="term" value="F:metal ion binding"/>
    <property type="evidence" value="ECO:0007669"/>
    <property type="project" value="UniProtKB-KW"/>
</dbReference>
<reference evidence="11 12" key="1">
    <citation type="submission" date="2016-12" db="EMBL/GenBank/DDBJ databases">
        <title>Genome sequencing of Methylocaldum marinum.</title>
        <authorList>
            <person name="Takeuchi M."/>
            <person name="Kamagata Y."/>
            <person name="Hiraoka S."/>
            <person name="Oshima K."/>
            <person name="Hattori M."/>
            <person name="Iwasaki W."/>
        </authorList>
    </citation>
    <scope>NUCLEOTIDE SEQUENCE [LARGE SCALE GENOMIC DNA]</scope>
    <source>
        <strain evidence="11 12">S8</strain>
    </source>
</reference>
<dbReference type="GO" id="GO:0004130">
    <property type="term" value="F:cytochrome-c peroxidase activity"/>
    <property type="evidence" value="ECO:0007669"/>
    <property type="project" value="TreeGrafter"/>
</dbReference>
<feature type="domain" description="Cytochrome c" evidence="10">
    <location>
        <begin position="2"/>
        <end position="138"/>
    </location>
</feature>
<keyword evidence="5" id="KW-0574">Periplasm</keyword>
<comment type="cofactor">
    <cofactor evidence="8">
        <name>heme</name>
        <dbReference type="ChEBI" id="CHEBI:30413"/>
    </cofactor>
    <text evidence="8">Binds 2 heme groups.</text>
</comment>
<keyword evidence="7 9" id="KW-0408">Iron</keyword>
<comment type="PTM">
    <text evidence="8">Binds 2 heme groups per subunit.</text>
</comment>
<dbReference type="PANTHER" id="PTHR30600">
    <property type="entry name" value="CYTOCHROME C PEROXIDASE-RELATED"/>
    <property type="match status" value="1"/>
</dbReference>
<protein>
    <submittedName>
        <fullName evidence="11">Cytochrome-c peroxidase</fullName>
    </submittedName>
</protein>
<evidence type="ECO:0000313" key="11">
    <source>
        <dbReference type="EMBL" id="BBA36140.1"/>
    </source>
</evidence>
<evidence type="ECO:0000256" key="8">
    <source>
        <dbReference type="PIRSR" id="PIRSR000294-1"/>
    </source>
</evidence>
<feature type="domain" description="Cytochrome c" evidence="10">
    <location>
        <begin position="158"/>
        <end position="308"/>
    </location>
</feature>
<evidence type="ECO:0000256" key="2">
    <source>
        <dbReference type="ARBA" id="ARBA00022617"/>
    </source>
</evidence>
<dbReference type="PIRSF" id="PIRSF000294">
    <property type="entry name" value="Cytochrome-c_peroxidase"/>
    <property type="match status" value="1"/>
</dbReference>
<dbReference type="EMBL" id="AP017928">
    <property type="protein sequence ID" value="BBA36140.1"/>
    <property type="molecule type" value="Genomic_DNA"/>
</dbReference>
<keyword evidence="12" id="KW-1185">Reference proteome</keyword>
<dbReference type="GO" id="GO:0009055">
    <property type="term" value="F:electron transfer activity"/>
    <property type="evidence" value="ECO:0007669"/>
    <property type="project" value="InterPro"/>
</dbReference>
<keyword evidence="4" id="KW-0732">Signal</keyword>
<sequence>MVLARLGRTLFFDTGLSRNGTVSCASCHRPDQAFADGKPVAEGVEGRKGTRNTPSLRGAVYTEAQFWDGRRPRLEDQVLDPFFNPREHGLSDTTDLLNRIRTRDEYTRLFSDAFGISPQQATSTRVAQALSAYVRSLEQSDIPLDRFLFKQETSALPPAEQRGLTLFRGRARCAECHHIGERAAPLTDGQFHSEGVGLDQLRPRLALLSRTVAKATLEERDRWISSDTAVAALGRFAVTLNPADLGSFKTPSLRNVASTAPYMHDGSIATLEEAVEREWYSRSREQDRPVMLSREEREDLLAFLRGLKEISSP</sequence>
<evidence type="ECO:0000259" key="10">
    <source>
        <dbReference type="PROSITE" id="PS51007"/>
    </source>
</evidence>
<evidence type="ECO:0000256" key="6">
    <source>
        <dbReference type="ARBA" id="ARBA00023002"/>
    </source>
</evidence>
<dbReference type="RefSeq" id="WP_170161192.1">
    <property type="nucleotide sequence ID" value="NZ_AP017928.1"/>
</dbReference>
<dbReference type="Gene3D" id="1.10.760.10">
    <property type="entry name" value="Cytochrome c-like domain"/>
    <property type="match status" value="2"/>
</dbReference>
<dbReference type="Pfam" id="PF03150">
    <property type="entry name" value="CCP_MauG"/>
    <property type="match status" value="1"/>
</dbReference>
<dbReference type="InterPro" id="IPR026259">
    <property type="entry name" value="MauG/Cytc_peroxidase"/>
</dbReference>
<dbReference type="InterPro" id="IPR004852">
    <property type="entry name" value="Di-haem_cyt_c_peroxidsae"/>
</dbReference>
<feature type="binding site" description="axial binding residue" evidence="9">
    <location>
        <position position="177"/>
    </location>
    <ligand>
        <name>heme c</name>
        <dbReference type="ChEBI" id="CHEBI:61717"/>
        <label>2</label>
    </ligand>
    <ligandPart>
        <name>Fe</name>
        <dbReference type="ChEBI" id="CHEBI:18248"/>
    </ligandPart>
</feature>
<evidence type="ECO:0000256" key="1">
    <source>
        <dbReference type="ARBA" id="ARBA00004418"/>
    </source>
</evidence>
<organism evidence="11 12">
    <name type="scientific">Methylocaldum marinum</name>
    <dbReference type="NCBI Taxonomy" id="1432792"/>
    <lineage>
        <taxon>Bacteria</taxon>
        <taxon>Pseudomonadati</taxon>
        <taxon>Pseudomonadota</taxon>
        <taxon>Gammaproteobacteria</taxon>
        <taxon>Methylococcales</taxon>
        <taxon>Methylococcaceae</taxon>
        <taxon>Methylocaldum</taxon>
    </lineage>
</organism>
<evidence type="ECO:0000256" key="3">
    <source>
        <dbReference type="ARBA" id="ARBA00022723"/>
    </source>
</evidence>